<organism evidence="1 2">
    <name type="scientific">Haloferax mucosum ATCC BAA-1512</name>
    <dbReference type="NCBI Taxonomy" id="662479"/>
    <lineage>
        <taxon>Archaea</taxon>
        <taxon>Methanobacteriati</taxon>
        <taxon>Methanobacteriota</taxon>
        <taxon>Stenosarchaea group</taxon>
        <taxon>Halobacteria</taxon>
        <taxon>Halobacteriales</taxon>
        <taxon>Haloferacaceae</taxon>
        <taxon>Haloferax</taxon>
    </lineage>
</organism>
<dbReference type="InterPro" id="IPR036390">
    <property type="entry name" value="WH_DNA-bd_sf"/>
</dbReference>
<evidence type="ECO:0000313" key="1">
    <source>
        <dbReference type="EMBL" id="ELZ91424.1"/>
    </source>
</evidence>
<reference evidence="1 2" key="1">
    <citation type="journal article" date="2014" name="PLoS Genet.">
        <title>Phylogenetically driven sequencing of extremely halophilic archaea reveals strategies for static and dynamic osmo-response.</title>
        <authorList>
            <person name="Becker E.A."/>
            <person name="Seitzer P.M."/>
            <person name="Tritt A."/>
            <person name="Larsen D."/>
            <person name="Krusor M."/>
            <person name="Yao A.I."/>
            <person name="Wu D."/>
            <person name="Madern D."/>
            <person name="Eisen J.A."/>
            <person name="Darling A.E."/>
            <person name="Facciotti M.T."/>
        </authorList>
    </citation>
    <scope>NUCLEOTIDE SEQUENCE [LARGE SCALE GENOMIC DNA]</scope>
    <source>
        <strain evidence="1 2">ATCC BAA-1512</strain>
    </source>
</reference>
<proteinExistence type="predicted"/>
<dbReference type="PATRIC" id="fig|662479.7.peg.2825"/>
<name>M0I7K4_9EURY</name>
<accession>M0I7K4</accession>
<protein>
    <submittedName>
        <fullName evidence="1">DNA binding putative transcriptional regulator</fullName>
    </submittedName>
</protein>
<evidence type="ECO:0000313" key="2">
    <source>
        <dbReference type="Proteomes" id="UP000011550"/>
    </source>
</evidence>
<keyword evidence="2" id="KW-1185">Reference proteome</keyword>
<dbReference type="Proteomes" id="UP000011550">
    <property type="component" value="Unassembled WGS sequence"/>
</dbReference>
<dbReference type="AlphaFoldDB" id="M0I7K4"/>
<dbReference type="SUPFAM" id="SSF46785">
    <property type="entry name" value="Winged helix' DNA-binding domain"/>
    <property type="match status" value="1"/>
</dbReference>
<comment type="caution">
    <text evidence="1">The sequence shown here is derived from an EMBL/GenBank/DDBJ whole genome shotgun (WGS) entry which is preliminary data.</text>
</comment>
<gene>
    <name evidence="1" type="ORF">C440_13959</name>
</gene>
<dbReference type="EMBL" id="AOLN01000018">
    <property type="protein sequence ID" value="ELZ91424.1"/>
    <property type="molecule type" value="Genomic_DNA"/>
</dbReference>
<sequence>MYRFYRGPPCESDPENESDVSLLRGPEGMWFQSGRRRDLCAILYDAGELRGQKAKTRLERYYDVRIDPQSFYATLDALVESGHLERRTEGIHDVYGLTEAGASRVESYFAWLTERVENSERQVSDAGGRSLD</sequence>